<proteinExistence type="predicted"/>
<gene>
    <name evidence="2" type="ORF">FHR33_003875</name>
</gene>
<dbReference type="Gene3D" id="3.40.190.10">
    <property type="entry name" value="Periplasmic binding protein-like II"/>
    <property type="match status" value="1"/>
</dbReference>
<dbReference type="SUPFAM" id="SSF53850">
    <property type="entry name" value="Periplasmic binding protein-like II"/>
    <property type="match status" value="1"/>
</dbReference>
<keyword evidence="3" id="KW-1185">Reference proteome</keyword>
<dbReference type="PANTHER" id="PTHR43649:SF16">
    <property type="entry name" value="SUGAR-BINDING LIPOPROTEIN"/>
    <property type="match status" value="1"/>
</dbReference>
<dbReference type="InterPro" id="IPR050490">
    <property type="entry name" value="Bact_solute-bd_prot1"/>
</dbReference>
<accession>A0A7W5V667</accession>
<feature type="signal peptide" evidence="1">
    <location>
        <begin position="1"/>
        <end position="21"/>
    </location>
</feature>
<evidence type="ECO:0000313" key="2">
    <source>
        <dbReference type="EMBL" id="MBB3728015.1"/>
    </source>
</evidence>
<dbReference type="PANTHER" id="PTHR43649">
    <property type="entry name" value="ARABINOSE-BINDING PROTEIN-RELATED"/>
    <property type="match status" value="1"/>
</dbReference>
<evidence type="ECO:0000256" key="1">
    <source>
        <dbReference type="SAM" id="SignalP"/>
    </source>
</evidence>
<dbReference type="PROSITE" id="PS51257">
    <property type="entry name" value="PROKAR_LIPOPROTEIN"/>
    <property type="match status" value="1"/>
</dbReference>
<keyword evidence="2" id="KW-0762">Sugar transport</keyword>
<evidence type="ECO:0000313" key="3">
    <source>
        <dbReference type="Proteomes" id="UP000579945"/>
    </source>
</evidence>
<dbReference type="Proteomes" id="UP000579945">
    <property type="component" value="Unassembled WGS sequence"/>
</dbReference>
<dbReference type="AlphaFoldDB" id="A0A7W5V667"/>
<dbReference type="RefSeq" id="WP_183649384.1">
    <property type="nucleotide sequence ID" value="NZ_JACIBV010000001.1"/>
</dbReference>
<feature type="chain" id="PRO_5039128853" evidence="1">
    <location>
        <begin position="22"/>
        <end position="460"/>
    </location>
</feature>
<dbReference type="EMBL" id="JACIBV010000001">
    <property type="protein sequence ID" value="MBB3728015.1"/>
    <property type="molecule type" value="Genomic_DNA"/>
</dbReference>
<comment type="caution">
    <text evidence="2">The sequence shown here is derived from an EMBL/GenBank/DDBJ whole genome shotgun (WGS) entry which is preliminary data.</text>
</comment>
<name>A0A7W5V667_9ACTN</name>
<dbReference type="Pfam" id="PF01547">
    <property type="entry name" value="SBP_bac_1"/>
    <property type="match status" value="1"/>
</dbReference>
<keyword evidence="1" id="KW-0732">Signal</keyword>
<dbReference type="InterPro" id="IPR006059">
    <property type="entry name" value="SBP"/>
</dbReference>
<protein>
    <submittedName>
        <fullName evidence="2">Multiple sugar transport system substrate-binding protein</fullName>
    </submittedName>
</protein>
<reference evidence="2 3" key="1">
    <citation type="submission" date="2020-08" db="EMBL/GenBank/DDBJ databases">
        <title>Sequencing the genomes of 1000 actinobacteria strains.</title>
        <authorList>
            <person name="Klenk H.-P."/>
        </authorList>
    </citation>
    <scope>NUCLEOTIDE SEQUENCE [LARGE SCALE GENOMIC DNA]</scope>
    <source>
        <strain evidence="2 3">DSM 44320</strain>
    </source>
</reference>
<keyword evidence="2" id="KW-0813">Transport</keyword>
<sequence length="460" mass="49373">MSSSRRALGLLIVTGLGLSVAACGSTAEQPAPAASAPGGSAKAAAPVTISVGCQPPKTNPLQRKDWDDDVAAFQKLHPHITIDSKDGFPCHDVKTYDAKLAGGQMEDVFYGYFGDVQTAIKAGQAADITAYADTITTLKDIDPSVMAAYTVDGKIYGVPRGNYKVGLVYNRKLFTQAGLDPNTPPKTWAEIREVAKKISALGPGYIGYGEYSAGNTGGWHFTQSIYGRGGAVVDETGKKAAFNTPEGKAVLQNLKDMRWTDNSMGTKQLYQWDDLMRLMGAGKMGMILGAPDVITELHDNRKAKYEDFGLAAFPEAKATLGGGDGYMFNPKATPEQIKAGLLWLDYYVLTPGRGQFDYARQKATGRAVGLPDNNVWGDSPTGQKLLELRKANSTLPTENFAAYVEGSADIPLKLEPPMNQQIFQILDTPMSAVLTRQDADIDQLLAEAEAKVNDVLSKAS</sequence>
<dbReference type="GeneID" id="95390279"/>
<organism evidence="2 3">
    <name type="scientific">Nonomuraea dietziae</name>
    <dbReference type="NCBI Taxonomy" id="65515"/>
    <lineage>
        <taxon>Bacteria</taxon>
        <taxon>Bacillati</taxon>
        <taxon>Actinomycetota</taxon>
        <taxon>Actinomycetes</taxon>
        <taxon>Streptosporangiales</taxon>
        <taxon>Streptosporangiaceae</taxon>
        <taxon>Nonomuraea</taxon>
    </lineage>
</organism>